<evidence type="ECO:0000256" key="8">
    <source>
        <dbReference type="PROSITE-ProRule" id="PRU00284"/>
    </source>
</evidence>
<proteinExistence type="inferred from homology"/>
<keyword evidence="5 10" id="KW-1133">Transmembrane helix</keyword>
<accession>Q3A204</accession>
<reference evidence="13 14" key="2">
    <citation type="journal article" date="2012" name="BMC Genomics">
        <title>The genome of Pelobacter carbinolicus reveals surprising metabolic capabilities and physiological features.</title>
        <authorList>
            <person name="Aklujkar M."/>
            <person name="Haveman S.A."/>
            <person name="Didonato R.Jr."/>
            <person name="Chertkov O."/>
            <person name="Han C.S."/>
            <person name="Land M.L."/>
            <person name="Brown P."/>
            <person name="Lovley D.R."/>
        </authorList>
    </citation>
    <scope>NUCLEOTIDE SEQUENCE [LARGE SCALE GENOMIC DNA]</scope>
    <source>
        <strain evidence="14">DSM 2380 / NBRC 103641 / GraBd1</strain>
    </source>
</reference>
<dbReference type="PANTHER" id="PTHR43531">
    <property type="entry name" value="PROTEIN ICFG"/>
    <property type="match status" value="1"/>
</dbReference>
<dbReference type="GO" id="GO:0007165">
    <property type="term" value="P:signal transduction"/>
    <property type="evidence" value="ECO:0007669"/>
    <property type="project" value="UniProtKB-KW"/>
</dbReference>
<feature type="compositionally biased region" description="Basic and acidic residues" evidence="9">
    <location>
        <begin position="664"/>
        <end position="674"/>
    </location>
</feature>
<evidence type="ECO:0000259" key="11">
    <source>
        <dbReference type="PROSITE" id="PS50111"/>
    </source>
</evidence>
<name>Q3A204_SYNC1</name>
<dbReference type="EMBL" id="CP000142">
    <property type="protein sequence ID" value="ABA89603.2"/>
    <property type="molecule type" value="Genomic_DNA"/>
</dbReference>
<sequence length="701" mass="74033">MKLNLRGKLLLPSFSVILLGMALTGWLSFGAAKSALEDLIQAQITQVSSGLGTQVDGFVEEVTGAVTMMSKRQVTLDLFAQRGGGSLNATAGANKALRQMFDDLDRFYLVAVTGADGTVVAASDSTVVGHMDLSQRQYFREAMTGRTAISNVIRDKSNGKPTFVVAVPVVVEGRTVGICLGSVDLERFNKNYIDPIQIGKLGYAYMVDGRGTFIAHPVAENILDKGISEYTWGKNLLGNERGVQKYQWLGKEKMVAYQRVGKTGWVVAAGAEMADIFAPVAHIRNLTIMVTLLTLLAVGAVIYMIARSIVNALQLGVLFAEDITAGDVSRRLDLDRDDEIGVLTTALDRMADGLENKAGLAEQIASGNLAVDVTLASDRDRLGKALVTMTDSLNDLVSQVQSAGEQIAAGSGQVADSSQSLSQGATESASSLEEVTASMVELGSQTRFNADNATKANQLAAHARDAAEKGNQQMAQMVTAMEDINASGQNISKIIKVIDEIAFQTNLLALNAAVEAARAGQHGKGFAVVAEEVRSLAARSATAARETADLIEGSVGKTQNGKHIADETATALKGIVDGVSTVTDLISEIAAASNEQAAGIEQINQGLGQIDQVTQQNTANAEESAAAAEELAGQADQMRIMLARFTVRQAGGQMVVQASPKALPEIKKSSKPEEQPALPAPSAKTKPEEVIALDDSDFGKY</sequence>
<dbReference type="InterPro" id="IPR004089">
    <property type="entry name" value="MCPsignal_dom"/>
</dbReference>
<dbReference type="SUPFAM" id="SSF58104">
    <property type="entry name" value="Methyl-accepting chemotaxis protein (MCP) signaling domain"/>
    <property type="match status" value="1"/>
</dbReference>
<dbReference type="CDD" id="cd11386">
    <property type="entry name" value="MCP_signal"/>
    <property type="match status" value="1"/>
</dbReference>
<dbReference type="PANTHER" id="PTHR43531:SF14">
    <property type="entry name" value="METHYL-ACCEPTING CHEMOTAXIS PROTEIN I-RELATED"/>
    <property type="match status" value="1"/>
</dbReference>
<comment type="subcellular location">
    <subcellularLocation>
        <location evidence="1">Cell membrane</location>
        <topology evidence="1">Multi-pass membrane protein</topology>
    </subcellularLocation>
</comment>
<dbReference type="FunFam" id="1.10.287.950:FF:000001">
    <property type="entry name" value="Methyl-accepting chemotaxis sensory transducer"/>
    <property type="match status" value="1"/>
</dbReference>
<dbReference type="PROSITE" id="PS50885">
    <property type="entry name" value="HAMP"/>
    <property type="match status" value="1"/>
</dbReference>
<feature type="domain" description="Methyl-accepting transducer" evidence="11">
    <location>
        <begin position="403"/>
        <end position="632"/>
    </location>
</feature>
<dbReference type="InterPro" id="IPR051310">
    <property type="entry name" value="MCP_chemotaxis"/>
</dbReference>
<evidence type="ECO:0000256" key="7">
    <source>
        <dbReference type="ARBA" id="ARBA00029447"/>
    </source>
</evidence>
<dbReference type="eggNOG" id="COG0840">
    <property type="taxonomic scope" value="Bacteria"/>
</dbReference>
<dbReference type="AlphaFoldDB" id="Q3A204"/>
<dbReference type="GO" id="GO:0006935">
    <property type="term" value="P:chemotaxis"/>
    <property type="evidence" value="ECO:0007669"/>
    <property type="project" value="TreeGrafter"/>
</dbReference>
<keyword evidence="6 10" id="KW-0472">Membrane</keyword>
<dbReference type="InterPro" id="IPR033479">
    <property type="entry name" value="dCache_1"/>
</dbReference>
<dbReference type="GO" id="GO:0005886">
    <property type="term" value="C:plasma membrane"/>
    <property type="evidence" value="ECO:0007669"/>
    <property type="project" value="UniProtKB-SubCell"/>
</dbReference>
<dbReference type="Proteomes" id="UP000002534">
    <property type="component" value="Chromosome"/>
</dbReference>
<dbReference type="Pfam" id="PF00672">
    <property type="entry name" value="HAMP"/>
    <property type="match status" value="1"/>
</dbReference>
<dbReference type="HOGENOM" id="CLU_000445_107_12_7"/>
<evidence type="ECO:0000313" key="13">
    <source>
        <dbReference type="EMBL" id="ABA89603.2"/>
    </source>
</evidence>
<feature type="transmembrane region" description="Helical" evidence="10">
    <location>
        <begin position="286"/>
        <end position="306"/>
    </location>
</feature>
<organism evidence="13 14">
    <name type="scientific">Syntrophotalea carbinolica (strain DSM 2380 / NBRC 103641 / GraBd1)</name>
    <name type="common">Pelobacter carbinolicus</name>
    <dbReference type="NCBI Taxonomy" id="338963"/>
    <lineage>
        <taxon>Bacteria</taxon>
        <taxon>Pseudomonadati</taxon>
        <taxon>Thermodesulfobacteriota</taxon>
        <taxon>Desulfuromonadia</taxon>
        <taxon>Desulfuromonadales</taxon>
        <taxon>Syntrophotaleaceae</taxon>
        <taxon>Syntrophotalea</taxon>
    </lineage>
</organism>
<dbReference type="SMART" id="SM00283">
    <property type="entry name" value="MA"/>
    <property type="match status" value="1"/>
</dbReference>
<evidence type="ECO:0000256" key="6">
    <source>
        <dbReference type="ARBA" id="ARBA00023136"/>
    </source>
</evidence>
<dbReference type="Pfam" id="PF02743">
    <property type="entry name" value="dCache_1"/>
    <property type="match status" value="1"/>
</dbReference>
<dbReference type="CDD" id="cd12912">
    <property type="entry name" value="PDC2_MCP_like"/>
    <property type="match status" value="1"/>
</dbReference>
<evidence type="ECO:0000256" key="9">
    <source>
        <dbReference type="SAM" id="MobiDB-lite"/>
    </source>
</evidence>
<keyword evidence="3" id="KW-0488">Methylation</keyword>
<dbReference type="Gene3D" id="3.30.450.20">
    <property type="entry name" value="PAS domain"/>
    <property type="match status" value="1"/>
</dbReference>
<gene>
    <name evidence="13" type="primary">mcp36H-1</name>
    <name evidence="13" type="ordered locus">Pcar_2364</name>
</gene>
<dbReference type="STRING" id="338963.Pcar_2364"/>
<keyword evidence="14" id="KW-1185">Reference proteome</keyword>
<evidence type="ECO:0000256" key="1">
    <source>
        <dbReference type="ARBA" id="ARBA00004651"/>
    </source>
</evidence>
<dbReference type="CDD" id="cd06225">
    <property type="entry name" value="HAMP"/>
    <property type="match status" value="1"/>
</dbReference>
<evidence type="ECO:0000256" key="2">
    <source>
        <dbReference type="ARBA" id="ARBA00022475"/>
    </source>
</evidence>
<evidence type="ECO:0000256" key="10">
    <source>
        <dbReference type="SAM" id="Phobius"/>
    </source>
</evidence>
<reference evidence="14" key="1">
    <citation type="submission" date="2005-10" db="EMBL/GenBank/DDBJ databases">
        <title>Complete sequence of Pelobacter carbinolicus DSM 2380.</title>
        <authorList>
            <person name="Copeland A."/>
            <person name="Lucas S."/>
            <person name="Lapidus A."/>
            <person name="Barry K."/>
            <person name="Detter J.C."/>
            <person name="Glavina T."/>
            <person name="Hammon N."/>
            <person name="Israni S."/>
            <person name="Pitluck S."/>
            <person name="Chertkov O."/>
            <person name="Schmutz J."/>
            <person name="Larimer F."/>
            <person name="Land M."/>
            <person name="Kyrpides N."/>
            <person name="Ivanova N."/>
            <person name="Richardson P."/>
        </authorList>
    </citation>
    <scope>NUCLEOTIDE SEQUENCE [LARGE SCALE GENOMIC DNA]</scope>
    <source>
        <strain evidence="14">DSM 2380 / NBRC 103641 / GraBd1</strain>
    </source>
</reference>
<evidence type="ECO:0000256" key="3">
    <source>
        <dbReference type="ARBA" id="ARBA00022481"/>
    </source>
</evidence>
<feature type="region of interest" description="Disordered" evidence="9">
    <location>
        <begin position="661"/>
        <end position="701"/>
    </location>
</feature>
<evidence type="ECO:0000256" key="5">
    <source>
        <dbReference type="ARBA" id="ARBA00022989"/>
    </source>
</evidence>
<dbReference type="KEGG" id="pca:Pcar_2364"/>
<evidence type="ECO:0000313" key="14">
    <source>
        <dbReference type="Proteomes" id="UP000002534"/>
    </source>
</evidence>
<dbReference type="CDD" id="cd12914">
    <property type="entry name" value="PDC1_DGC_like"/>
    <property type="match status" value="1"/>
</dbReference>
<dbReference type="InterPro" id="IPR029151">
    <property type="entry name" value="Sensor-like_sf"/>
</dbReference>
<dbReference type="Gene3D" id="1.10.287.950">
    <property type="entry name" value="Methyl-accepting chemotaxis protein"/>
    <property type="match status" value="1"/>
</dbReference>
<evidence type="ECO:0000259" key="12">
    <source>
        <dbReference type="PROSITE" id="PS50885"/>
    </source>
</evidence>
<dbReference type="SMART" id="SM00304">
    <property type="entry name" value="HAMP"/>
    <property type="match status" value="1"/>
</dbReference>
<dbReference type="Gene3D" id="6.10.340.10">
    <property type="match status" value="1"/>
</dbReference>
<feature type="domain" description="HAMP" evidence="12">
    <location>
        <begin position="307"/>
        <end position="359"/>
    </location>
</feature>
<comment type="similarity">
    <text evidence="7">Belongs to the methyl-accepting chemotaxis (MCP) protein family.</text>
</comment>
<protein>
    <submittedName>
        <fullName evidence="13">Methyl-accepting chemotaxis sensory transducer, class 36H, Cache_1 domain-containing</fullName>
    </submittedName>
</protein>
<dbReference type="InterPro" id="IPR003660">
    <property type="entry name" value="HAMP_dom"/>
</dbReference>
<dbReference type="PROSITE" id="PS50111">
    <property type="entry name" value="CHEMOTAXIS_TRANSDUC_2"/>
    <property type="match status" value="1"/>
</dbReference>
<dbReference type="SUPFAM" id="SSF103190">
    <property type="entry name" value="Sensory domain-like"/>
    <property type="match status" value="1"/>
</dbReference>
<keyword evidence="4 10" id="KW-0812">Transmembrane</keyword>
<keyword evidence="2" id="KW-1003">Cell membrane</keyword>
<evidence type="ECO:0000256" key="4">
    <source>
        <dbReference type="ARBA" id="ARBA00022692"/>
    </source>
</evidence>
<feature type="compositionally biased region" description="Acidic residues" evidence="9">
    <location>
        <begin position="691"/>
        <end position="701"/>
    </location>
</feature>
<dbReference type="Pfam" id="PF00015">
    <property type="entry name" value="MCPsignal"/>
    <property type="match status" value="1"/>
</dbReference>
<keyword evidence="8" id="KW-0807">Transducer</keyword>
<dbReference type="GO" id="GO:0004888">
    <property type="term" value="F:transmembrane signaling receptor activity"/>
    <property type="evidence" value="ECO:0007669"/>
    <property type="project" value="TreeGrafter"/>
</dbReference>